<keyword evidence="2" id="KW-1185">Reference proteome</keyword>
<evidence type="ECO:0000313" key="2">
    <source>
        <dbReference type="Proteomes" id="UP000183047"/>
    </source>
</evidence>
<dbReference type="AlphaFoldDB" id="A0A1G5AAK2"/>
<organism evidence="1 2">
    <name type="scientific">Butyrivibrio hungatei</name>
    <dbReference type="NCBI Taxonomy" id="185008"/>
    <lineage>
        <taxon>Bacteria</taxon>
        <taxon>Bacillati</taxon>
        <taxon>Bacillota</taxon>
        <taxon>Clostridia</taxon>
        <taxon>Lachnospirales</taxon>
        <taxon>Lachnospiraceae</taxon>
        <taxon>Butyrivibrio</taxon>
    </lineage>
</organism>
<evidence type="ECO:0008006" key="3">
    <source>
        <dbReference type="Google" id="ProtNLM"/>
    </source>
</evidence>
<dbReference type="Pfam" id="PF13170">
    <property type="entry name" value="DUF4003"/>
    <property type="match status" value="1"/>
</dbReference>
<dbReference type="InterPro" id="IPR025062">
    <property type="entry name" value="DUF4003"/>
</dbReference>
<gene>
    <name evidence="1" type="ORF">SAMN02910451_00029</name>
</gene>
<proteinExistence type="predicted"/>
<sequence length="332" mass="37130">MQTEVMEKCDMLVENRNIIYKGFMLEDSLMQVLAAMSFVDRGEIADVKAIKRCRKILRKKHSAFSYLRGNNELFISSKMALSDDPEKYLDDITETYEKLQVGKFFGSTYRVLSALIICDAGKADESDKIIEKTEELLNGMKEAHPFLTNDEDTCLAVLLAMTEKSSKDILSELESTYLEIKNEFMLYKNSAYSLCQVLTTLDGAYKRKCEKTIALFDSFKEAGTKYGKEYELASLGLLTNVQMDVKDIVAEVIGTAEYLRNKKGFNFWYMTKQTRLMFAAMLVAESYTGDSATSEASVASSTVARVIAQQAAMFVVLVSSSAASITTSTSSN</sequence>
<dbReference type="RefSeq" id="WP_074460921.1">
    <property type="nucleotide sequence ID" value="NZ_FMUR01000003.1"/>
</dbReference>
<evidence type="ECO:0000313" key="1">
    <source>
        <dbReference type="EMBL" id="SCX74905.1"/>
    </source>
</evidence>
<protein>
    <recommendedName>
        <fullName evidence="3">DUF4003 domain-containing protein</fullName>
    </recommendedName>
</protein>
<name>A0A1G5AAK2_9FIRM</name>
<dbReference type="EMBL" id="FMUR01000003">
    <property type="protein sequence ID" value="SCX74905.1"/>
    <property type="molecule type" value="Genomic_DNA"/>
</dbReference>
<accession>A0A1G5AAK2</accession>
<reference evidence="2" key="1">
    <citation type="submission" date="2016-10" db="EMBL/GenBank/DDBJ databases">
        <authorList>
            <person name="Varghese N."/>
            <person name="Submissions S."/>
        </authorList>
    </citation>
    <scope>NUCLEOTIDE SEQUENCE [LARGE SCALE GENOMIC DNA]</scope>
    <source>
        <strain evidence="2">XBD2006</strain>
    </source>
</reference>
<dbReference type="Proteomes" id="UP000183047">
    <property type="component" value="Unassembled WGS sequence"/>
</dbReference>